<dbReference type="Gene3D" id="1.25.40.10">
    <property type="entry name" value="Tetratricopeptide repeat domain"/>
    <property type="match status" value="1"/>
</dbReference>
<name>A0ABX2FQ29_9BACT</name>
<dbReference type="Proteomes" id="UP000779507">
    <property type="component" value="Unassembled WGS sequence"/>
</dbReference>
<evidence type="ECO:0000256" key="1">
    <source>
        <dbReference type="SAM" id="Phobius"/>
    </source>
</evidence>
<protein>
    <recommendedName>
        <fullName evidence="4">Tetratricopeptide repeat protein</fullName>
    </recommendedName>
</protein>
<keyword evidence="1" id="KW-1133">Transmembrane helix</keyword>
<evidence type="ECO:0000313" key="2">
    <source>
        <dbReference type="EMBL" id="NRT19268.1"/>
    </source>
</evidence>
<dbReference type="InterPro" id="IPR011990">
    <property type="entry name" value="TPR-like_helical_dom_sf"/>
</dbReference>
<sequence>MPTPLAETLTHLRVGNQKFLVDFYKQRRDVFGRWALGQHQLAAPAAHALLQNALLDFYDQVADGRLTRLPPDVPAYVNRLAEQRLAAPAATAPLPAAEASRRQLRLADFHQLGADCQRLLAYFYFHGYNFGRMSGKLGFANPAVARRQKGGCLRKLVELTEPPHDFRAHLDELERFADGELDEPAQAAFEQRLTTDEPLAAAHAAYEQFAADLRWAAGHDALRLRLRVLDRRLDQRTSALVLAKRRSFRERRRLRRWSGGVVLALALALGLGWWAGRPAAPSPTSWKAYYQPVPRLLPVPALRARPLLAEAIAQYRDGHYPAALHTLGRLSPAEVGLDTLNFYRGVILLRSGNGQAAQEPLRRLAQLPANPLARRALYHLGMAYWQAQQPGPAFEALRQVATDSLNPYQISARRALASGALLPPP</sequence>
<gene>
    <name evidence="2" type="ORF">HNP98_002092</name>
</gene>
<keyword evidence="1" id="KW-0812">Transmembrane</keyword>
<organism evidence="2 3">
    <name type="scientific">Hymenobacter caeli</name>
    <dbReference type="NCBI Taxonomy" id="2735894"/>
    <lineage>
        <taxon>Bacteria</taxon>
        <taxon>Pseudomonadati</taxon>
        <taxon>Bacteroidota</taxon>
        <taxon>Cytophagia</taxon>
        <taxon>Cytophagales</taxon>
        <taxon>Hymenobacteraceae</taxon>
        <taxon>Hymenobacter</taxon>
    </lineage>
</organism>
<keyword evidence="1" id="KW-0472">Membrane</keyword>
<accession>A0ABX2FQ29</accession>
<comment type="caution">
    <text evidence="2">The sequence shown here is derived from an EMBL/GenBank/DDBJ whole genome shotgun (WGS) entry which is preliminary data.</text>
</comment>
<dbReference type="RefSeq" id="WP_173810000.1">
    <property type="nucleotide sequence ID" value="NZ_JABSNP010000008.1"/>
</dbReference>
<proteinExistence type="predicted"/>
<feature type="transmembrane region" description="Helical" evidence="1">
    <location>
        <begin position="254"/>
        <end position="275"/>
    </location>
</feature>
<keyword evidence="3" id="KW-1185">Reference proteome</keyword>
<reference evidence="2 3" key="1">
    <citation type="submission" date="2020-05" db="EMBL/GenBank/DDBJ databases">
        <title>Genomic Encyclopedia of Type Strains, Phase IV (KMG-V): Genome sequencing to study the core and pangenomes of soil and plant-associated prokaryotes.</title>
        <authorList>
            <person name="Whitman W."/>
        </authorList>
    </citation>
    <scope>NUCLEOTIDE SEQUENCE [LARGE SCALE GENOMIC DNA]</scope>
    <source>
        <strain evidence="2 3">9A</strain>
    </source>
</reference>
<dbReference type="SUPFAM" id="SSF48452">
    <property type="entry name" value="TPR-like"/>
    <property type="match status" value="1"/>
</dbReference>
<evidence type="ECO:0008006" key="4">
    <source>
        <dbReference type="Google" id="ProtNLM"/>
    </source>
</evidence>
<dbReference type="EMBL" id="JABSNP010000008">
    <property type="protein sequence ID" value="NRT19268.1"/>
    <property type="molecule type" value="Genomic_DNA"/>
</dbReference>
<evidence type="ECO:0000313" key="3">
    <source>
        <dbReference type="Proteomes" id="UP000779507"/>
    </source>
</evidence>